<dbReference type="PRINTS" id="PR00560">
    <property type="entry name" value="ADRENRGCA2CR"/>
</dbReference>
<evidence type="ECO:0000256" key="5">
    <source>
        <dbReference type="ARBA" id="ARBA00023040"/>
    </source>
</evidence>
<dbReference type="Pfam" id="PF00001">
    <property type="entry name" value="7tm_1"/>
    <property type="match status" value="1"/>
</dbReference>
<dbReference type="PRINTS" id="PR00237">
    <property type="entry name" value="GPCRRHODOPSN"/>
</dbReference>
<dbReference type="InterPro" id="IPR000276">
    <property type="entry name" value="GPCR_Rhodpsn"/>
</dbReference>
<evidence type="ECO:0000256" key="12">
    <source>
        <dbReference type="SAM" id="MobiDB-lite"/>
    </source>
</evidence>
<dbReference type="PROSITE" id="PS50262">
    <property type="entry name" value="G_PROTEIN_RECEP_F1_2"/>
    <property type="match status" value="1"/>
</dbReference>
<feature type="transmembrane region" description="Helical" evidence="13">
    <location>
        <begin position="70"/>
        <end position="92"/>
    </location>
</feature>
<dbReference type="AlphaFoldDB" id="A0A673LE68"/>
<dbReference type="PRINTS" id="PR01103">
    <property type="entry name" value="ADRENERGICR"/>
</dbReference>
<dbReference type="GO" id="GO:0019229">
    <property type="term" value="P:regulation of vasoconstriction"/>
    <property type="evidence" value="ECO:0007669"/>
    <property type="project" value="InterPro"/>
</dbReference>
<keyword evidence="6 13" id="KW-0472">Membrane</keyword>
<keyword evidence="8 11" id="KW-0675">Receptor</keyword>
<dbReference type="RefSeq" id="XP_016420678.1">
    <property type="nucleotide sequence ID" value="XM_016565192.1"/>
</dbReference>
<dbReference type="GO" id="GO:0071881">
    <property type="term" value="P:adenylate cyclase-inhibiting adrenergic receptor signaling pathway"/>
    <property type="evidence" value="ECO:0007669"/>
    <property type="project" value="UniProtKB-ARBA"/>
</dbReference>
<feature type="region of interest" description="Disordered" evidence="12">
    <location>
        <begin position="1"/>
        <end position="25"/>
    </location>
</feature>
<comment type="similarity">
    <text evidence="11">Belongs to the G-protein coupled receptor 1 family.</text>
</comment>
<evidence type="ECO:0000256" key="11">
    <source>
        <dbReference type="RuleBase" id="RU000688"/>
    </source>
</evidence>
<sequence length="415" mass="46996">MDITTIPFLSPNSSTETNGTSAPRPPPHTQYAAMLIILVVTVIILVTIVGNVLVVVAVFTSRALRAPQNLFLVSLASADILVATLVIPFSLANEVMGYWYFGSTWCAFYLALDVLFCTSSIVHLCAISLDRYWSVTKAVRYNLKRTPRRIKFMITVVWVISAVISFPPLLMTKHDELECLLNNETWYILSSCMVSFFAPGLIMILVYCKIYRVAKQRASTVFVAKNGMERQPSQSETCFVRKGKSEMESPSSHSSGSRERKGELDDIGLEDSSVSNRQRNSRFAKSRKVEGAHACPKQNGRLSWACSRASDLDQEPKARQLSLSKSKLAQMREKRFTFVLAVVMGVFVLCWFPFFFTYSLHAICRESCTIPDSLFNLFFWIGYCNSSVNPIIYTIFNRDFRKAFKRIMCKHSIRT</sequence>
<dbReference type="GO" id="GO:0006940">
    <property type="term" value="P:regulation of smooth muscle contraction"/>
    <property type="evidence" value="ECO:0007669"/>
    <property type="project" value="InterPro"/>
</dbReference>
<feature type="transmembrane region" description="Helical" evidence="13">
    <location>
        <begin position="336"/>
        <end position="357"/>
    </location>
</feature>
<dbReference type="PANTHER" id="PTHR24248:SF0">
    <property type="entry name" value="ALPHA-2DA ADRENERGIC RECEPTOR-RELATED"/>
    <property type="match status" value="1"/>
</dbReference>
<evidence type="ECO:0000256" key="4">
    <source>
        <dbReference type="ARBA" id="ARBA00022989"/>
    </source>
</evidence>
<evidence type="ECO:0000256" key="2">
    <source>
        <dbReference type="ARBA" id="ARBA00022475"/>
    </source>
</evidence>
<keyword evidence="7" id="KW-1015">Disulfide bond</keyword>
<proteinExistence type="inferred from homology"/>
<keyword evidence="4 13" id="KW-1133">Transmembrane helix</keyword>
<keyword evidence="5 11" id="KW-0297">G-protein coupled receptor</keyword>
<feature type="transmembrane region" description="Helical" evidence="13">
    <location>
        <begin position="186"/>
        <end position="208"/>
    </location>
</feature>
<dbReference type="Proteomes" id="UP000472270">
    <property type="component" value="Unassembled WGS sequence"/>
</dbReference>
<dbReference type="InterPro" id="IPR002233">
    <property type="entry name" value="ADR_fam"/>
</dbReference>
<dbReference type="GO" id="GO:0005886">
    <property type="term" value="C:plasma membrane"/>
    <property type="evidence" value="ECO:0007669"/>
    <property type="project" value="UniProtKB-SubCell"/>
</dbReference>
<feature type="compositionally biased region" description="Polar residues" evidence="12">
    <location>
        <begin position="10"/>
        <end position="21"/>
    </location>
</feature>
<evidence type="ECO:0000256" key="13">
    <source>
        <dbReference type="SAM" id="Phobius"/>
    </source>
</evidence>
<evidence type="ECO:0000256" key="9">
    <source>
        <dbReference type="ARBA" id="ARBA00023180"/>
    </source>
</evidence>
<keyword evidence="9" id="KW-0325">Glycoprotein</keyword>
<dbReference type="GeneID" id="107749943"/>
<keyword evidence="2" id="KW-1003">Cell membrane</keyword>
<dbReference type="InterPro" id="IPR000735">
    <property type="entry name" value="ADRA2C_rcpt"/>
</dbReference>
<gene>
    <name evidence="15" type="primary">LOC107749943</name>
</gene>
<dbReference type="Gene3D" id="1.20.1070.10">
    <property type="entry name" value="Rhodopsin 7-helix transmembrane proteins"/>
    <property type="match status" value="1"/>
</dbReference>
<evidence type="ECO:0000256" key="1">
    <source>
        <dbReference type="ARBA" id="ARBA00004651"/>
    </source>
</evidence>
<keyword evidence="3 11" id="KW-0812">Transmembrane</keyword>
<dbReference type="GO" id="GO:0004938">
    <property type="term" value="F:alpha2-adrenergic receptor activity"/>
    <property type="evidence" value="ECO:0007669"/>
    <property type="project" value="InterPro"/>
</dbReference>
<feature type="transmembrane region" description="Helical" evidence="13">
    <location>
        <begin position="98"/>
        <end position="129"/>
    </location>
</feature>
<evidence type="ECO:0000256" key="7">
    <source>
        <dbReference type="ARBA" id="ARBA00023157"/>
    </source>
</evidence>
<organism evidence="15 16">
    <name type="scientific">Sinocyclocheilus rhinocerous</name>
    <dbReference type="NCBI Taxonomy" id="307959"/>
    <lineage>
        <taxon>Eukaryota</taxon>
        <taxon>Metazoa</taxon>
        <taxon>Chordata</taxon>
        <taxon>Craniata</taxon>
        <taxon>Vertebrata</taxon>
        <taxon>Euteleostomi</taxon>
        <taxon>Actinopterygii</taxon>
        <taxon>Neopterygii</taxon>
        <taxon>Teleostei</taxon>
        <taxon>Ostariophysi</taxon>
        <taxon>Cypriniformes</taxon>
        <taxon>Cyprinidae</taxon>
        <taxon>Cyprininae</taxon>
        <taxon>Sinocyclocheilus</taxon>
    </lineage>
</organism>
<dbReference type="KEGG" id="srx:107749943"/>
<evidence type="ECO:0000256" key="3">
    <source>
        <dbReference type="ARBA" id="ARBA00022692"/>
    </source>
</evidence>
<reference evidence="15" key="2">
    <citation type="submission" date="2025-09" db="UniProtKB">
        <authorList>
            <consortium name="Ensembl"/>
        </authorList>
    </citation>
    <scope>IDENTIFICATION</scope>
</reference>
<dbReference type="PROSITE" id="PS00237">
    <property type="entry name" value="G_PROTEIN_RECEP_F1_1"/>
    <property type="match status" value="1"/>
</dbReference>
<keyword evidence="16" id="KW-1185">Reference proteome</keyword>
<accession>A0A673LE68</accession>
<dbReference type="Ensembl" id="ENSSRHT00000076145.1">
    <property type="protein sequence ID" value="ENSSRHP00000074120.1"/>
    <property type="gene ID" value="ENSSRHG00000036825.1"/>
</dbReference>
<dbReference type="FunFam" id="1.20.1070.10:FF:000100">
    <property type="entry name" value="alpha-2B adrenergic receptor"/>
    <property type="match status" value="1"/>
</dbReference>
<dbReference type="InterPro" id="IPR017452">
    <property type="entry name" value="GPCR_Rhodpsn_7TM"/>
</dbReference>
<evidence type="ECO:0000256" key="10">
    <source>
        <dbReference type="ARBA" id="ARBA00023224"/>
    </source>
</evidence>
<evidence type="ECO:0000256" key="6">
    <source>
        <dbReference type="ARBA" id="ARBA00023136"/>
    </source>
</evidence>
<reference evidence="15" key="1">
    <citation type="submission" date="2025-08" db="UniProtKB">
        <authorList>
            <consortium name="Ensembl"/>
        </authorList>
    </citation>
    <scope>IDENTIFICATION</scope>
</reference>
<dbReference type="SMART" id="SM01381">
    <property type="entry name" value="7TM_GPCR_Srsx"/>
    <property type="match status" value="1"/>
</dbReference>
<protein>
    <submittedName>
        <fullName evidence="15">Alpha-2Db adrenergic receptor-like</fullName>
    </submittedName>
</protein>
<dbReference type="GO" id="GO:0051379">
    <property type="term" value="F:epinephrine binding"/>
    <property type="evidence" value="ECO:0007669"/>
    <property type="project" value="TreeGrafter"/>
</dbReference>
<feature type="domain" description="G-protein coupled receptors family 1 profile" evidence="14">
    <location>
        <begin position="50"/>
        <end position="393"/>
    </location>
</feature>
<feature type="transmembrane region" description="Helical" evidence="13">
    <location>
        <begin position="150"/>
        <end position="166"/>
    </location>
</feature>
<dbReference type="OrthoDB" id="5975661at2759"/>
<comment type="subcellular location">
    <subcellularLocation>
        <location evidence="1">Cell membrane</location>
        <topology evidence="1">Multi-pass membrane protein</topology>
    </subcellularLocation>
</comment>
<feature type="transmembrane region" description="Helical" evidence="13">
    <location>
        <begin position="377"/>
        <end position="396"/>
    </location>
</feature>
<dbReference type="SUPFAM" id="SSF81321">
    <property type="entry name" value="Family A G protein-coupled receptor-like"/>
    <property type="match status" value="1"/>
</dbReference>
<feature type="transmembrane region" description="Helical" evidence="13">
    <location>
        <begin position="31"/>
        <end position="58"/>
    </location>
</feature>
<keyword evidence="10 11" id="KW-0807">Transducer</keyword>
<dbReference type="CDD" id="cd15324">
    <property type="entry name" value="7tmA_alpha-2D_AR"/>
    <property type="match status" value="1"/>
</dbReference>
<dbReference type="PANTHER" id="PTHR24248">
    <property type="entry name" value="ADRENERGIC RECEPTOR-RELATED G-PROTEIN COUPLED RECEPTOR"/>
    <property type="match status" value="1"/>
</dbReference>
<evidence type="ECO:0000259" key="14">
    <source>
        <dbReference type="PROSITE" id="PS50262"/>
    </source>
</evidence>
<name>A0A673LE68_9TELE</name>
<evidence type="ECO:0000313" key="16">
    <source>
        <dbReference type="Proteomes" id="UP000472270"/>
    </source>
</evidence>
<evidence type="ECO:0000313" key="15">
    <source>
        <dbReference type="Ensembl" id="ENSSRHP00000074120.1"/>
    </source>
</evidence>
<feature type="region of interest" description="Disordered" evidence="12">
    <location>
        <begin position="234"/>
        <end position="294"/>
    </location>
</feature>
<dbReference type="GO" id="GO:0030168">
    <property type="term" value="P:platelet activation"/>
    <property type="evidence" value="ECO:0007669"/>
    <property type="project" value="InterPro"/>
</dbReference>
<evidence type="ECO:0000256" key="8">
    <source>
        <dbReference type="ARBA" id="ARBA00023170"/>
    </source>
</evidence>